<dbReference type="EMBL" id="PEUX01000055">
    <property type="protein sequence ID" value="PIV10071.1"/>
    <property type="molecule type" value="Genomic_DNA"/>
</dbReference>
<sequence length="441" mass="48787">MKNKNGFTFIDVLVGTALLVIVMVGIFGAFQLLFKVLFQSQSKIVALSLANEQIEIIRNLSYQDIGSQGGIPAGQIPQTREEEVNNRLYAIATEIIYVDDPFDGLSPEDESAADYKKARVEVSWSEHNLNKSVVLMANFSPPNLESEVGGGTLSLYVNDSQSGQAVANAQAEIINDQVEPAVYLITATDDNGWLSRPGLPPSDAYEIHVSQTGYDEHRTYSASATFDPEPEYSHGQLVEGDKTIRYFLIAKVSVINVKTVDDQNEPLSFIPFTLKGGRAIGLNPADDSVVYSYERDELITDDNGQKQLNQMSPGEYYFEVTSSAYAVLTPNLERPLIVEADSQQSIVLTLAPMDEPRLRLLVKDASTDKGLFKANARLYNQNYDKVCQTNEDGIAVFPFDEADLANGDYNLSVSKAGYQDYQTSQTIDYFTERTVELTPLE</sequence>
<proteinExistence type="predicted"/>
<dbReference type="Proteomes" id="UP000229894">
    <property type="component" value="Unassembled WGS sequence"/>
</dbReference>
<feature type="transmembrane region" description="Helical" evidence="1">
    <location>
        <begin position="12"/>
        <end position="34"/>
    </location>
</feature>
<keyword evidence="1" id="KW-1133">Transmembrane helix</keyword>
<organism evidence="2 3">
    <name type="scientific">Candidatus Portnoybacteria bacterium CG03_land_8_20_14_0_80_41_10</name>
    <dbReference type="NCBI Taxonomy" id="1974808"/>
    <lineage>
        <taxon>Bacteria</taxon>
        <taxon>Candidatus Portnoyibacteriota</taxon>
    </lineage>
</organism>
<dbReference type="AlphaFoldDB" id="A0A2M7BU26"/>
<evidence type="ECO:0000313" key="3">
    <source>
        <dbReference type="Proteomes" id="UP000229894"/>
    </source>
</evidence>
<comment type="caution">
    <text evidence="2">The sequence shown here is derived from an EMBL/GenBank/DDBJ whole genome shotgun (WGS) entry which is preliminary data.</text>
</comment>
<evidence type="ECO:0000313" key="2">
    <source>
        <dbReference type="EMBL" id="PIV10071.1"/>
    </source>
</evidence>
<evidence type="ECO:0000256" key="1">
    <source>
        <dbReference type="SAM" id="Phobius"/>
    </source>
</evidence>
<keyword evidence="1" id="KW-0812">Transmembrane</keyword>
<gene>
    <name evidence="2" type="ORF">COS49_02520</name>
</gene>
<dbReference type="Gene3D" id="2.60.40.1120">
    <property type="entry name" value="Carboxypeptidase-like, regulatory domain"/>
    <property type="match status" value="1"/>
</dbReference>
<keyword evidence="1" id="KW-0472">Membrane</keyword>
<reference evidence="3" key="1">
    <citation type="submission" date="2017-09" db="EMBL/GenBank/DDBJ databases">
        <title>Depth-based differentiation of microbial function through sediment-hosted aquifers and enrichment of novel symbionts in the deep terrestrial subsurface.</title>
        <authorList>
            <person name="Probst A.J."/>
            <person name="Ladd B."/>
            <person name="Jarett J.K."/>
            <person name="Geller-Mcgrath D.E."/>
            <person name="Sieber C.M.K."/>
            <person name="Emerson J.B."/>
            <person name="Anantharaman K."/>
            <person name="Thomas B.C."/>
            <person name="Malmstrom R."/>
            <person name="Stieglmeier M."/>
            <person name="Klingl A."/>
            <person name="Woyke T."/>
            <person name="Ryan C.M."/>
            <person name="Banfield J.F."/>
        </authorList>
    </citation>
    <scope>NUCLEOTIDE SEQUENCE [LARGE SCALE GENOMIC DNA]</scope>
</reference>
<accession>A0A2M7BU26</accession>
<evidence type="ECO:0008006" key="4">
    <source>
        <dbReference type="Google" id="ProtNLM"/>
    </source>
</evidence>
<name>A0A2M7BU26_9BACT</name>
<protein>
    <recommendedName>
        <fullName evidence="4">Carboxypeptidase regulatory-like domain-containing protein</fullName>
    </recommendedName>
</protein>